<gene>
    <name evidence="3" type="ORF">PECUL_23A028212</name>
</gene>
<keyword evidence="2" id="KW-0342">GTP-binding</keyword>
<proteinExistence type="predicted"/>
<dbReference type="SMART" id="SM00173">
    <property type="entry name" value="RAS"/>
    <property type="match status" value="1"/>
</dbReference>
<dbReference type="SMART" id="SM00175">
    <property type="entry name" value="RAB"/>
    <property type="match status" value="1"/>
</dbReference>
<reference evidence="3" key="1">
    <citation type="submission" date="2022-03" db="EMBL/GenBank/DDBJ databases">
        <authorList>
            <person name="Alioto T."/>
            <person name="Alioto T."/>
            <person name="Gomez Garrido J."/>
        </authorList>
    </citation>
    <scope>NUCLEOTIDE SEQUENCE</scope>
</reference>
<name>A0AAD1R663_PELCU</name>
<dbReference type="GO" id="GO:0007165">
    <property type="term" value="P:signal transduction"/>
    <property type="evidence" value="ECO:0007669"/>
    <property type="project" value="InterPro"/>
</dbReference>
<dbReference type="GO" id="GO:0005525">
    <property type="term" value="F:GTP binding"/>
    <property type="evidence" value="ECO:0007669"/>
    <property type="project" value="UniProtKB-KW"/>
</dbReference>
<dbReference type="Gene3D" id="3.40.50.300">
    <property type="entry name" value="P-loop containing nucleotide triphosphate hydrolases"/>
    <property type="match status" value="1"/>
</dbReference>
<protein>
    <submittedName>
        <fullName evidence="3">GTPase 1</fullName>
    </submittedName>
</protein>
<dbReference type="FunFam" id="3.40.50.300:FF:001447">
    <property type="entry name" value="Ras-related protein Rab-1B"/>
    <property type="match status" value="1"/>
</dbReference>
<dbReference type="AlphaFoldDB" id="A0AAD1R663"/>
<dbReference type="InterPro" id="IPR027417">
    <property type="entry name" value="P-loop_NTPase"/>
</dbReference>
<dbReference type="PROSITE" id="PS51419">
    <property type="entry name" value="RAB"/>
    <property type="match status" value="1"/>
</dbReference>
<dbReference type="EMBL" id="OW240912">
    <property type="protein sequence ID" value="CAH2224257.1"/>
    <property type="molecule type" value="Genomic_DNA"/>
</dbReference>
<accession>A0AAD1R663</accession>
<organism evidence="3 4">
    <name type="scientific">Pelobates cultripes</name>
    <name type="common">Western spadefoot toad</name>
    <dbReference type="NCBI Taxonomy" id="61616"/>
    <lineage>
        <taxon>Eukaryota</taxon>
        <taxon>Metazoa</taxon>
        <taxon>Chordata</taxon>
        <taxon>Craniata</taxon>
        <taxon>Vertebrata</taxon>
        <taxon>Euteleostomi</taxon>
        <taxon>Amphibia</taxon>
        <taxon>Batrachia</taxon>
        <taxon>Anura</taxon>
        <taxon>Pelobatoidea</taxon>
        <taxon>Pelobatidae</taxon>
        <taxon>Pelobates</taxon>
    </lineage>
</organism>
<dbReference type="GO" id="GO:0003924">
    <property type="term" value="F:GTPase activity"/>
    <property type="evidence" value="ECO:0007669"/>
    <property type="project" value="InterPro"/>
</dbReference>
<dbReference type="InterPro" id="IPR020849">
    <property type="entry name" value="Small_GTPase_Ras-type"/>
</dbReference>
<sequence length="184" mass="21022">MPLVKHRKVVMLGYPAVGKSSLAVHFVKGEFPKEYEPTIENTWSKTFVIGNDEFELDVVDTAGQNEYSMIPHAFVFGIHGYIVVYSVGCERSFEIARTLHKYLVDLRGKCLMPIVLVANKSDLPPQRREVRYEEGKKLADSWGAAFMEVSAKNPEDSKMIFTKIIQEIDRVERSFGDEKKCRVM</sequence>
<dbReference type="PROSITE" id="PS51421">
    <property type="entry name" value="RAS"/>
    <property type="match status" value="1"/>
</dbReference>
<dbReference type="SMART" id="SM00174">
    <property type="entry name" value="RHO"/>
    <property type="match status" value="1"/>
</dbReference>
<evidence type="ECO:0000313" key="3">
    <source>
        <dbReference type="EMBL" id="CAH2224257.1"/>
    </source>
</evidence>
<dbReference type="InterPro" id="IPR001806">
    <property type="entry name" value="Small_GTPase"/>
</dbReference>
<dbReference type="InterPro" id="IPR005225">
    <property type="entry name" value="Small_GTP-bd"/>
</dbReference>
<dbReference type="PRINTS" id="PR00449">
    <property type="entry name" value="RASTRNSFRMNG"/>
</dbReference>
<dbReference type="PROSITE" id="PS51420">
    <property type="entry name" value="RHO"/>
    <property type="match status" value="1"/>
</dbReference>
<dbReference type="Proteomes" id="UP001295444">
    <property type="component" value="Chromosome 01"/>
</dbReference>
<evidence type="ECO:0000313" key="4">
    <source>
        <dbReference type="Proteomes" id="UP001295444"/>
    </source>
</evidence>
<evidence type="ECO:0000256" key="2">
    <source>
        <dbReference type="ARBA" id="ARBA00023134"/>
    </source>
</evidence>
<evidence type="ECO:0000256" key="1">
    <source>
        <dbReference type="ARBA" id="ARBA00022741"/>
    </source>
</evidence>
<dbReference type="SUPFAM" id="SSF52540">
    <property type="entry name" value="P-loop containing nucleoside triphosphate hydrolases"/>
    <property type="match status" value="1"/>
</dbReference>
<dbReference type="PANTHER" id="PTHR24070">
    <property type="entry name" value="RAS, DI-RAS, AND RHEB FAMILY MEMBERS OF SMALL GTPASE SUPERFAMILY"/>
    <property type="match status" value="1"/>
</dbReference>
<dbReference type="GO" id="GO:0016020">
    <property type="term" value="C:membrane"/>
    <property type="evidence" value="ECO:0007669"/>
    <property type="project" value="InterPro"/>
</dbReference>
<dbReference type="Pfam" id="PF00071">
    <property type="entry name" value="Ras"/>
    <property type="match status" value="1"/>
</dbReference>
<keyword evidence="1" id="KW-0547">Nucleotide-binding</keyword>
<keyword evidence="4" id="KW-1185">Reference proteome</keyword>
<dbReference type="NCBIfam" id="TIGR00231">
    <property type="entry name" value="small_GTP"/>
    <property type="match status" value="1"/>
</dbReference>